<dbReference type="Pfam" id="PF16323">
    <property type="entry name" value="DUF4959"/>
    <property type="match status" value="1"/>
</dbReference>
<dbReference type="AlphaFoldDB" id="A0A399T0V6"/>
<dbReference type="EMBL" id="QWGR01000006">
    <property type="protein sequence ID" value="RIJ47897.1"/>
    <property type="molecule type" value="Genomic_DNA"/>
</dbReference>
<proteinExistence type="predicted"/>
<dbReference type="PROSITE" id="PS51257">
    <property type="entry name" value="PROKAR_LIPOPROTEIN"/>
    <property type="match status" value="1"/>
</dbReference>
<reference evidence="3 4" key="1">
    <citation type="submission" date="2018-08" db="EMBL/GenBank/DDBJ databases">
        <title>Pallidiluteibacterium maritimus gen. nov., sp. nov., isolated from coastal sediment.</title>
        <authorList>
            <person name="Zhou L.Y."/>
        </authorList>
    </citation>
    <scope>NUCLEOTIDE SEQUENCE [LARGE SCALE GENOMIC DNA]</scope>
    <source>
        <strain evidence="3 4">XSD2</strain>
    </source>
</reference>
<keyword evidence="4" id="KW-1185">Reference proteome</keyword>
<dbReference type="Proteomes" id="UP000265926">
    <property type="component" value="Unassembled WGS sequence"/>
</dbReference>
<gene>
    <name evidence="3" type="ORF">D1614_12280</name>
</gene>
<sequence>MNHLMQKRMKIYISILAAILLGFGACKENERFEIGYSDDIPPATPQFVRYKPTYGGARIFYTQPNDKDLLSIDATYINKKGKEMWFSVSYYENYIDVYGFDTEEPYTIQLFAVDRAGNRSEKVPVVVEPLEPAVKQVASTVYCIAGFSSFYINWENGLMQSMNIFLDYSYQNAEGQLQESHIIYTSREAEERRFIRDPGLSVTAPVSVKVRVEDEFGNTSNTLDLGTITLLEDLKIPKDIWQIPGTNDSTIINRDGEVVNTGVPMGFFNGLEGRDYMAIDDIVSDGTFVNFTHAYGWGRTGNSRDGNMPWNYIIDLGDYYELSRIVTHQRYRHTGANEYSGREDYYRGENVGIYAMWRWDEETQQWDSITTHKITFPVDLPDRQYRILGRQGDMAYMYPESPKFTKPTRWFRYEAIAGFNDNYKSLNGNCLSEITLYGRKSEGY</sequence>
<organism evidence="3 4">
    <name type="scientific">Maribellus luteus</name>
    <dbReference type="NCBI Taxonomy" id="2305463"/>
    <lineage>
        <taxon>Bacteria</taxon>
        <taxon>Pseudomonadati</taxon>
        <taxon>Bacteroidota</taxon>
        <taxon>Bacteroidia</taxon>
        <taxon>Marinilabiliales</taxon>
        <taxon>Prolixibacteraceae</taxon>
        <taxon>Maribellus</taxon>
    </lineage>
</organism>
<evidence type="ECO:0000313" key="4">
    <source>
        <dbReference type="Proteomes" id="UP000265926"/>
    </source>
</evidence>
<protein>
    <submittedName>
        <fullName evidence="3">DUF4959 domain-containing protein</fullName>
    </submittedName>
</protein>
<comment type="caution">
    <text evidence="3">The sequence shown here is derived from an EMBL/GenBank/DDBJ whole genome shotgun (WGS) entry which is preliminary data.</text>
</comment>
<dbReference type="Pfam" id="PF17166">
    <property type="entry name" value="DUF5126"/>
    <property type="match status" value="1"/>
</dbReference>
<dbReference type="InterPro" id="IPR032527">
    <property type="entry name" value="DUF4959"/>
</dbReference>
<evidence type="ECO:0000259" key="1">
    <source>
        <dbReference type="Pfam" id="PF16323"/>
    </source>
</evidence>
<feature type="domain" description="DUF4959" evidence="1">
    <location>
        <begin position="25"/>
        <end position="129"/>
    </location>
</feature>
<name>A0A399T0V6_9BACT</name>
<dbReference type="InterPro" id="IPR033431">
    <property type="entry name" value="DUF5126"/>
</dbReference>
<evidence type="ECO:0000313" key="3">
    <source>
        <dbReference type="EMBL" id="RIJ47897.1"/>
    </source>
</evidence>
<dbReference type="OrthoDB" id="626236at2"/>
<feature type="domain" description="DUF5126" evidence="2">
    <location>
        <begin position="130"/>
        <end position="225"/>
    </location>
</feature>
<accession>A0A399T0V6</accession>
<evidence type="ECO:0000259" key="2">
    <source>
        <dbReference type="Pfam" id="PF17166"/>
    </source>
</evidence>